<name>A0A2K9NXE9_BACTC</name>
<organism evidence="7 8">
    <name type="scientific">Bacteriovorax stolpii</name>
    <name type="common">Bdellovibrio stolpii</name>
    <dbReference type="NCBI Taxonomy" id="960"/>
    <lineage>
        <taxon>Bacteria</taxon>
        <taxon>Pseudomonadati</taxon>
        <taxon>Bdellovibrionota</taxon>
        <taxon>Bacteriovoracia</taxon>
        <taxon>Bacteriovoracales</taxon>
        <taxon>Bacteriovoracaceae</taxon>
        <taxon>Bacteriovorax</taxon>
    </lineage>
</organism>
<reference evidence="7 8" key="1">
    <citation type="submission" date="2018-01" db="EMBL/GenBank/DDBJ databases">
        <title>Complete genome sequence of Bacteriovorax stolpii DSM12778.</title>
        <authorList>
            <person name="Tang B."/>
            <person name="Chang J."/>
        </authorList>
    </citation>
    <scope>NUCLEOTIDE SEQUENCE [LARGE SCALE GENOMIC DNA]</scope>
    <source>
        <strain evidence="7 8">DSM 12778</strain>
    </source>
</reference>
<dbReference type="InterPro" id="IPR001268">
    <property type="entry name" value="NADH_UbQ_OxRdtase_30kDa_su"/>
</dbReference>
<evidence type="ECO:0000313" key="8">
    <source>
        <dbReference type="Proteomes" id="UP000235584"/>
    </source>
</evidence>
<dbReference type="SUPFAM" id="SSF143243">
    <property type="entry name" value="Nqo5-like"/>
    <property type="match status" value="1"/>
</dbReference>
<keyword evidence="4" id="KW-0874">Quinone</keyword>
<dbReference type="KEGG" id="bsto:C0V70_06720"/>
<dbReference type="Pfam" id="PF00329">
    <property type="entry name" value="Complex1_30kDa"/>
    <property type="match status" value="1"/>
</dbReference>
<feature type="domain" description="NADH:ubiquinone oxidoreductase 30kDa subunit" evidence="6">
    <location>
        <begin position="2"/>
        <end position="125"/>
    </location>
</feature>
<dbReference type="PANTHER" id="PTHR10884">
    <property type="entry name" value="NADH DEHYDROGENASE UBIQUINONE IRON-SULFUR PROTEIN 3"/>
    <property type="match status" value="1"/>
</dbReference>
<dbReference type="Proteomes" id="UP000235584">
    <property type="component" value="Chromosome"/>
</dbReference>
<evidence type="ECO:0000256" key="1">
    <source>
        <dbReference type="ARBA" id="ARBA00007569"/>
    </source>
</evidence>
<dbReference type="InterPro" id="IPR037232">
    <property type="entry name" value="NADH_quin_OxRdtase_su_C/D-like"/>
</dbReference>
<evidence type="ECO:0000259" key="6">
    <source>
        <dbReference type="Pfam" id="PF00329"/>
    </source>
</evidence>
<keyword evidence="2 3" id="KW-0813">Transport</keyword>
<protein>
    <recommendedName>
        <fullName evidence="4">NADH-quinone oxidoreductase</fullName>
        <ecNumber evidence="4">7.1.1.-</ecNumber>
    </recommendedName>
</protein>
<dbReference type="InterPro" id="IPR020396">
    <property type="entry name" value="NADH_UbQ_OxRdtase_CS"/>
</dbReference>
<dbReference type="GO" id="GO:0008137">
    <property type="term" value="F:NADH dehydrogenase (ubiquinone) activity"/>
    <property type="evidence" value="ECO:0007669"/>
    <property type="project" value="InterPro"/>
</dbReference>
<evidence type="ECO:0000256" key="4">
    <source>
        <dbReference type="RuleBase" id="RU003582"/>
    </source>
</evidence>
<feature type="compositionally biased region" description="Acidic residues" evidence="5">
    <location>
        <begin position="167"/>
        <end position="177"/>
    </location>
</feature>
<dbReference type="Gene3D" id="3.30.460.80">
    <property type="entry name" value="NADH:ubiquinone oxidoreductase, 30kDa subunit"/>
    <property type="match status" value="1"/>
</dbReference>
<gene>
    <name evidence="7" type="ORF">C0V70_06720</name>
</gene>
<evidence type="ECO:0000256" key="2">
    <source>
        <dbReference type="ARBA" id="ARBA00022448"/>
    </source>
</evidence>
<keyword evidence="3" id="KW-0520">NAD</keyword>
<dbReference type="GO" id="GO:0016651">
    <property type="term" value="F:oxidoreductase activity, acting on NAD(P)H"/>
    <property type="evidence" value="ECO:0007669"/>
    <property type="project" value="InterPro"/>
</dbReference>
<evidence type="ECO:0000313" key="7">
    <source>
        <dbReference type="EMBL" id="AUO00173.1"/>
    </source>
</evidence>
<comment type="catalytic activity">
    <reaction evidence="4">
        <text>a quinone + NADH + 5 H(+)(in) = a quinol + NAD(+) + 4 H(+)(out)</text>
        <dbReference type="Rhea" id="RHEA:57888"/>
        <dbReference type="ChEBI" id="CHEBI:15378"/>
        <dbReference type="ChEBI" id="CHEBI:24646"/>
        <dbReference type="ChEBI" id="CHEBI:57540"/>
        <dbReference type="ChEBI" id="CHEBI:57945"/>
        <dbReference type="ChEBI" id="CHEBI:132124"/>
    </reaction>
</comment>
<dbReference type="EC" id="7.1.1.-" evidence="4"/>
<accession>A0A2K9NXE9</accession>
<comment type="function">
    <text evidence="4">NDH-1 shuttles electrons from NADH, via FMN and iron-sulfur (Fe-S) centers, to quinones in the respiratory chain.</text>
</comment>
<feature type="region of interest" description="Disordered" evidence="5">
    <location>
        <begin position="154"/>
        <end position="177"/>
    </location>
</feature>
<evidence type="ECO:0000256" key="3">
    <source>
        <dbReference type="RuleBase" id="RU003456"/>
    </source>
</evidence>
<evidence type="ECO:0000256" key="5">
    <source>
        <dbReference type="SAM" id="MobiDB-lite"/>
    </source>
</evidence>
<dbReference type="PROSITE" id="PS00542">
    <property type="entry name" value="COMPLEX1_30K"/>
    <property type="match status" value="1"/>
</dbReference>
<keyword evidence="3" id="KW-1278">Translocase</keyword>
<comment type="similarity">
    <text evidence="1 3">Belongs to the complex I 30 kDa subunit family.</text>
</comment>
<sequence>MVEAGKILEVCKALKAEGFNVLQAVTGTDYADRIELTYILADFTNNRELLLKTKLGRGDGSGNNKDTLPKIDSVVSVWNAANFQERETYDMIGVNFVGHPDLRRILTPDDWQGYPLRRDYVVQEKYLDMVVNPAHKINSADHMFGKKLKEEIGDPKKVSASWKSNDADESEDAKDGE</sequence>
<dbReference type="GO" id="GO:0048038">
    <property type="term" value="F:quinone binding"/>
    <property type="evidence" value="ECO:0007669"/>
    <property type="project" value="UniProtKB-KW"/>
</dbReference>
<proteinExistence type="inferred from homology"/>
<dbReference type="EMBL" id="CP025704">
    <property type="protein sequence ID" value="AUO00173.1"/>
    <property type="molecule type" value="Genomic_DNA"/>
</dbReference>
<dbReference type="PANTHER" id="PTHR10884:SF14">
    <property type="entry name" value="NADH DEHYDROGENASE [UBIQUINONE] IRON-SULFUR PROTEIN 3, MITOCHONDRIAL"/>
    <property type="match status" value="1"/>
</dbReference>
<dbReference type="AlphaFoldDB" id="A0A2K9NXE9"/>
<keyword evidence="8" id="KW-1185">Reference proteome</keyword>